<reference evidence="1 2" key="1">
    <citation type="journal article" date="2011" name="Front. Microbiol.">
        <title>Genomic signatures of strain selection and enhancement in Bacillus atrophaeus var. globigii, a historical biowarfare simulant.</title>
        <authorList>
            <person name="Gibbons H.S."/>
            <person name="Broomall S.M."/>
            <person name="McNew L.A."/>
            <person name="Daligault H."/>
            <person name="Chapman C."/>
            <person name="Bruce D."/>
            <person name="Karavis M."/>
            <person name="Krepps M."/>
            <person name="McGregor P.A."/>
            <person name="Hong C."/>
            <person name="Park K.H."/>
            <person name="Akmal A."/>
            <person name="Feldman A."/>
            <person name="Lin J.S."/>
            <person name="Chang W.E."/>
            <person name="Higgs B.W."/>
            <person name="Demirev P."/>
            <person name="Lindquist J."/>
            <person name="Liem A."/>
            <person name="Fochler E."/>
            <person name="Read T.D."/>
            <person name="Tapia R."/>
            <person name="Johnson S."/>
            <person name="Bishop-Lilly K.A."/>
            <person name="Detter C."/>
            <person name="Han C."/>
            <person name="Sozhamannan S."/>
            <person name="Rosenzweig C.N."/>
            <person name="Skowronski E.W."/>
        </authorList>
    </citation>
    <scope>NUCLEOTIDE SEQUENCE [LARGE SCALE GENOMIC DNA]</scope>
    <source>
        <strain evidence="1 2">1942</strain>
    </source>
</reference>
<dbReference type="Proteomes" id="UP000006867">
    <property type="component" value="Chromosome"/>
</dbReference>
<evidence type="ECO:0000313" key="2">
    <source>
        <dbReference type="Proteomes" id="UP000006867"/>
    </source>
</evidence>
<keyword evidence="1" id="KW-0378">Hydrolase</keyword>
<dbReference type="EMBL" id="CP002207">
    <property type="protein sequence ID" value="ADP31027.1"/>
    <property type="molecule type" value="Genomic_DNA"/>
</dbReference>
<evidence type="ECO:0000313" key="1">
    <source>
        <dbReference type="EMBL" id="ADP31027.1"/>
    </source>
</evidence>
<sequence length="144" mass="16723">MTFEEVYNKWFQQCPQLFMENLKKDLRLEIIKLSSSLGRDSDDQSHPINDEHTKRMIGNLKYFITYEIPGICSRTFDLDVLKSSSVQVLPAGGSTSQDFFPYHCARALGEQLETEIVKFPGHHNGYRIHPKEFADRLHDVLVNY</sequence>
<organism evidence="1 2">
    <name type="scientific">Bacillus atrophaeus (strain 1942)</name>
    <dbReference type="NCBI Taxonomy" id="720555"/>
    <lineage>
        <taxon>Bacteria</taxon>
        <taxon>Bacillati</taxon>
        <taxon>Bacillota</taxon>
        <taxon>Bacilli</taxon>
        <taxon>Bacillales</taxon>
        <taxon>Bacillaceae</taxon>
        <taxon>Bacillus</taxon>
    </lineage>
</organism>
<dbReference type="Gene3D" id="3.40.50.1820">
    <property type="entry name" value="alpha/beta hydrolase"/>
    <property type="match status" value="1"/>
</dbReference>
<accession>A0ABM5LT19</accession>
<dbReference type="GO" id="GO:0016787">
    <property type="term" value="F:hydrolase activity"/>
    <property type="evidence" value="ECO:0007669"/>
    <property type="project" value="UniProtKB-KW"/>
</dbReference>
<name>A0ABM5LT19_BACA1</name>
<gene>
    <name evidence="1" type="ordered locus">BATR1942_00335</name>
</gene>
<protein>
    <submittedName>
        <fullName evidence="1">Hydrolase</fullName>
    </submittedName>
</protein>
<proteinExistence type="predicted"/>
<dbReference type="InterPro" id="IPR029058">
    <property type="entry name" value="AB_hydrolase_fold"/>
</dbReference>
<keyword evidence="2" id="KW-1185">Reference proteome</keyword>
<dbReference type="RefSeq" id="WP_003328235.1">
    <property type="nucleotide sequence ID" value="NC_014639.1"/>
</dbReference>